<comment type="similarity">
    <text evidence="1">Belongs to the SorC transcriptional regulatory family.</text>
</comment>
<reference evidence="6 7" key="1">
    <citation type="submission" date="2010-08" db="EMBL/GenBank/DDBJ databases">
        <title>The draft genome of Desulfovibrio fructosovorans JJ.</title>
        <authorList>
            <consortium name="US DOE Joint Genome Institute (JGI-PGF)"/>
            <person name="Lucas S."/>
            <person name="Copeland A."/>
            <person name="Lapidus A."/>
            <person name="Cheng J.-F."/>
            <person name="Bruce D."/>
            <person name="Goodwin L."/>
            <person name="Pitluck S."/>
            <person name="Land M.L."/>
            <person name="Hauser L."/>
            <person name="Chang Y.-J."/>
            <person name="Jeffries C."/>
            <person name="Wall J.D."/>
            <person name="Stahl D.A."/>
            <person name="Arkin A.P."/>
            <person name="Dehal P."/>
            <person name="Stolyar S.M."/>
            <person name="Hazen T.C."/>
            <person name="Woyke T.J."/>
        </authorList>
    </citation>
    <scope>NUCLEOTIDE SEQUENCE [LARGE SCALE GENOMIC DNA]</scope>
    <source>
        <strain evidence="6 7">JJ</strain>
    </source>
</reference>
<dbReference type="Proteomes" id="UP000006250">
    <property type="component" value="Unassembled WGS sequence"/>
</dbReference>
<dbReference type="RefSeq" id="WP_005991601.1">
    <property type="nucleotide sequence ID" value="NZ_AECZ01000004.1"/>
</dbReference>
<dbReference type="InterPro" id="IPR051054">
    <property type="entry name" value="SorC_transcr_regulators"/>
</dbReference>
<dbReference type="SUPFAM" id="SSF100950">
    <property type="entry name" value="NagB/RpiA/CoA transferase-like"/>
    <property type="match status" value="1"/>
</dbReference>
<dbReference type="GO" id="GO:0030246">
    <property type="term" value="F:carbohydrate binding"/>
    <property type="evidence" value="ECO:0007669"/>
    <property type="project" value="InterPro"/>
</dbReference>
<dbReference type="PANTHER" id="PTHR34294:SF1">
    <property type="entry name" value="TRANSCRIPTIONAL REGULATOR LSRR"/>
    <property type="match status" value="1"/>
</dbReference>
<dbReference type="InterPro" id="IPR036388">
    <property type="entry name" value="WH-like_DNA-bd_sf"/>
</dbReference>
<evidence type="ECO:0000256" key="3">
    <source>
        <dbReference type="ARBA" id="ARBA00023125"/>
    </source>
</evidence>
<feature type="domain" description="Sugar-binding" evidence="5">
    <location>
        <begin position="61"/>
        <end position="314"/>
    </location>
</feature>
<proteinExistence type="inferred from homology"/>
<keyword evidence="2" id="KW-0805">Transcription regulation</keyword>
<comment type="caution">
    <text evidence="6">The sequence shown here is derived from an EMBL/GenBank/DDBJ whole genome shotgun (WGS) entry which is preliminary data.</text>
</comment>
<dbReference type="Gene3D" id="3.40.50.1360">
    <property type="match status" value="1"/>
</dbReference>
<protein>
    <submittedName>
        <fullName evidence="6">Transcriptional regulator, DeoR family</fullName>
    </submittedName>
</protein>
<accession>E1JTK8</accession>
<dbReference type="eggNOG" id="COG2390">
    <property type="taxonomic scope" value="Bacteria"/>
</dbReference>
<dbReference type="Gene3D" id="1.10.10.10">
    <property type="entry name" value="Winged helix-like DNA-binding domain superfamily/Winged helix DNA-binding domain"/>
    <property type="match status" value="1"/>
</dbReference>
<dbReference type="EMBL" id="AECZ01000004">
    <property type="protein sequence ID" value="EFL52468.1"/>
    <property type="molecule type" value="Genomic_DNA"/>
</dbReference>
<keyword evidence="4" id="KW-0804">Transcription</keyword>
<evidence type="ECO:0000313" key="7">
    <source>
        <dbReference type="Proteomes" id="UP000006250"/>
    </source>
</evidence>
<evidence type="ECO:0000259" key="5">
    <source>
        <dbReference type="Pfam" id="PF04198"/>
    </source>
</evidence>
<dbReference type="AlphaFoldDB" id="E1JTK8"/>
<dbReference type="PANTHER" id="PTHR34294">
    <property type="entry name" value="TRANSCRIPTIONAL REGULATOR-RELATED"/>
    <property type="match status" value="1"/>
</dbReference>
<evidence type="ECO:0000256" key="2">
    <source>
        <dbReference type="ARBA" id="ARBA00023015"/>
    </source>
</evidence>
<dbReference type="InterPro" id="IPR037171">
    <property type="entry name" value="NagB/RpiA_transferase-like"/>
</dbReference>
<evidence type="ECO:0000256" key="1">
    <source>
        <dbReference type="ARBA" id="ARBA00010466"/>
    </source>
</evidence>
<dbReference type="Pfam" id="PF04198">
    <property type="entry name" value="Sugar-bind"/>
    <property type="match status" value="1"/>
</dbReference>
<dbReference type="GO" id="GO:0003677">
    <property type="term" value="F:DNA binding"/>
    <property type="evidence" value="ECO:0007669"/>
    <property type="project" value="UniProtKB-KW"/>
</dbReference>
<dbReference type="OrthoDB" id="9808171at2"/>
<gene>
    <name evidence="6" type="ORF">DesfrDRAFT_0957</name>
</gene>
<dbReference type="InterPro" id="IPR007324">
    <property type="entry name" value="Sugar-bd_dom_put"/>
</dbReference>
<keyword evidence="3" id="KW-0238">DNA-binding</keyword>
<evidence type="ECO:0000313" key="6">
    <source>
        <dbReference type="EMBL" id="EFL52468.1"/>
    </source>
</evidence>
<organism evidence="6 7">
    <name type="scientific">Solidesulfovibrio fructosivorans JJ]</name>
    <dbReference type="NCBI Taxonomy" id="596151"/>
    <lineage>
        <taxon>Bacteria</taxon>
        <taxon>Pseudomonadati</taxon>
        <taxon>Thermodesulfobacteriota</taxon>
        <taxon>Desulfovibrionia</taxon>
        <taxon>Desulfovibrionales</taxon>
        <taxon>Desulfovibrionaceae</taxon>
        <taxon>Solidesulfovibrio</taxon>
    </lineage>
</organism>
<sequence length="315" mass="34282">MTGFDEEENQLISRVAWLYFHEELTQGDIGERLGLTRLKVNRLLQAGREAGLIRVVINTAFRDCVALEADLVREFGLTRAIVVPTPERAGQHYYETIGRPAGEYASRELADGQRLGVGWGNTMRAAINGLVIRAVRGLSVTSLYGGVPRSPVNPFDSTAMFARKLSAEVCNHLPAPMFVSTPDVRETIAAQPFFRTFYKEALDVDMILTAVGDMTAQATNIALGAISLDQRRDLARAGAVGEFFGRFLDADGNVLDHGINQCSMSPDFAGLCKVPRIILVSGGMAKVPILQAVLRRGYAHAFVTDASTARSLLNP</sequence>
<keyword evidence="7" id="KW-1185">Reference proteome</keyword>
<evidence type="ECO:0000256" key="4">
    <source>
        <dbReference type="ARBA" id="ARBA00023163"/>
    </source>
</evidence>
<name>E1JTK8_SOLFR</name>
<dbReference type="STRING" id="596151.DesfrDRAFT_0957"/>